<dbReference type="PANTHER" id="PTHR45436:SF5">
    <property type="entry name" value="SENSOR HISTIDINE KINASE TRCS"/>
    <property type="match status" value="1"/>
</dbReference>
<evidence type="ECO:0000313" key="14">
    <source>
        <dbReference type="Proteomes" id="UP001321477"/>
    </source>
</evidence>
<feature type="region of interest" description="Disordered" evidence="10">
    <location>
        <begin position="1"/>
        <end position="33"/>
    </location>
</feature>
<evidence type="ECO:0000256" key="10">
    <source>
        <dbReference type="SAM" id="MobiDB-lite"/>
    </source>
</evidence>
<keyword evidence="7" id="KW-0418">Kinase</keyword>
<keyword evidence="4" id="KW-0597">Phosphoprotein</keyword>
<reference evidence="14" key="1">
    <citation type="journal article" date="2019" name="Int. J. Syst. Evol. Microbiol.">
        <title>The Global Catalogue of Microorganisms (GCM) 10K type strain sequencing project: providing services to taxonomists for standard genome sequencing and annotation.</title>
        <authorList>
            <consortium name="The Broad Institute Genomics Platform"/>
            <consortium name="The Broad Institute Genome Sequencing Center for Infectious Disease"/>
            <person name="Wu L."/>
            <person name="Ma J."/>
        </authorList>
    </citation>
    <scope>NUCLEOTIDE SEQUENCE [LARGE SCALE GENOMIC DNA]</scope>
    <source>
        <strain evidence="14">NBRC 109019</strain>
    </source>
</reference>
<feature type="compositionally biased region" description="Basic and acidic residues" evidence="10">
    <location>
        <begin position="499"/>
        <end position="510"/>
    </location>
</feature>
<evidence type="ECO:0000256" key="4">
    <source>
        <dbReference type="ARBA" id="ARBA00022553"/>
    </source>
</evidence>
<evidence type="ECO:0000256" key="7">
    <source>
        <dbReference type="ARBA" id="ARBA00022777"/>
    </source>
</evidence>
<feature type="region of interest" description="Disordered" evidence="10">
    <location>
        <begin position="362"/>
        <end position="417"/>
    </location>
</feature>
<keyword evidence="5" id="KW-0808">Transferase</keyword>
<gene>
    <name evidence="13" type="ORF">GCM10025870_12720</name>
</gene>
<feature type="compositionally biased region" description="Polar residues" evidence="10">
    <location>
        <begin position="445"/>
        <end position="454"/>
    </location>
</feature>
<dbReference type="EMBL" id="AP027734">
    <property type="protein sequence ID" value="BDZ54199.1"/>
    <property type="molecule type" value="Genomic_DNA"/>
</dbReference>
<feature type="compositionally biased region" description="Low complexity" evidence="10">
    <location>
        <begin position="1"/>
        <end position="11"/>
    </location>
</feature>
<organism evidence="13 14">
    <name type="scientific">Agromyces marinus</name>
    <dbReference type="NCBI Taxonomy" id="1389020"/>
    <lineage>
        <taxon>Bacteria</taxon>
        <taxon>Bacillati</taxon>
        <taxon>Actinomycetota</taxon>
        <taxon>Actinomycetes</taxon>
        <taxon>Micrococcales</taxon>
        <taxon>Microbacteriaceae</taxon>
        <taxon>Agromyces</taxon>
    </lineage>
</organism>
<evidence type="ECO:0000256" key="1">
    <source>
        <dbReference type="ARBA" id="ARBA00000085"/>
    </source>
</evidence>
<dbReference type="InterPro" id="IPR003660">
    <property type="entry name" value="HAMP_dom"/>
</dbReference>
<keyword evidence="14" id="KW-1185">Reference proteome</keyword>
<evidence type="ECO:0000256" key="11">
    <source>
        <dbReference type="SAM" id="Phobius"/>
    </source>
</evidence>
<keyword evidence="11" id="KW-0472">Membrane</keyword>
<feature type="compositionally biased region" description="Basic residues" evidence="10">
    <location>
        <begin position="482"/>
        <end position="498"/>
    </location>
</feature>
<dbReference type="EC" id="2.7.13.3" evidence="3"/>
<dbReference type="Pfam" id="PF00672">
    <property type="entry name" value="HAMP"/>
    <property type="match status" value="1"/>
</dbReference>
<sequence>MTHPGDPGHAAAARRDALAHSASPAGEPMADAAPDVGRRPWSLHRRLLAILTVLLVAVSVVIGVVTVLVFHSTSVERLDASLRAAAARAADVAPSGVPTDPRSTVLEFLSVPGQPVGTLGVLIAGDTTVGGYISELGELLEADRSALRALSSVPADSRPHTVDAGALGPYRAIAVDTDSQLRGVLALPLADVNAQTAQLALTVAIVAAGGLLLALGIGSIVVRRALSPLSEVTATARRVSELPLDRGDVALGERVPAVDDGTEVGRLGTSFNRMLEHVASALSARERSEQKVRRFVADASHELRTPLASIRGYAELTRLHGGQLPADVVHAFERIESESKRMTELVEDLLLLARLDEGRKCAATPSTSGVSWPMRSATPRSPHRIIRGGSTRRLPRSSWTGMRAGSTRRSRTCSRTRGCTRRKARRWWWGSPFRPRRTAVRSERGSPSPTTAPESTRGARVAVRTVRARRRVALAPGGQHRAGPRHRQGRRRGARRHGGGRERPGQDRVHPRPAARAGSLNRGVGWWQLHVGLGFDRDSADPGHPLDRVLGGAAGHDADDVEDLVDFEAGRLEVGHGVGEHPVADRHVHAPRAAGAGGA</sequence>
<dbReference type="CDD" id="cd00082">
    <property type="entry name" value="HisKA"/>
    <property type="match status" value="1"/>
</dbReference>
<dbReference type="SUPFAM" id="SSF47384">
    <property type="entry name" value="Homodimeric domain of signal transducing histidine kinase"/>
    <property type="match status" value="1"/>
</dbReference>
<keyword evidence="9" id="KW-0902">Two-component regulatory system</keyword>
<proteinExistence type="predicted"/>
<feature type="region of interest" description="Disordered" evidence="10">
    <location>
        <begin position="437"/>
        <end position="518"/>
    </location>
</feature>
<evidence type="ECO:0000256" key="6">
    <source>
        <dbReference type="ARBA" id="ARBA00022692"/>
    </source>
</evidence>
<dbReference type="InterPro" id="IPR003661">
    <property type="entry name" value="HisK_dim/P_dom"/>
</dbReference>
<evidence type="ECO:0000256" key="9">
    <source>
        <dbReference type="ARBA" id="ARBA00023012"/>
    </source>
</evidence>
<feature type="compositionally biased region" description="Low complexity" evidence="10">
    <location>
        <begin position="456"/>
        <end position="465"/>
    </location>
</feature>
<feature type="transmembrane region" description="Helical" evidence="11">
    <location>
        <begin position="199"/>
        <end position="222"/>
    </location>
</feature>
<dbReference type="InterPro" id="IPR036097">
    <property type="entry name" value="HisK_dim/P_sf"/>
</dbReference>
<dbReference type="InterPro" id="IPR050428">
    <property type="entry name" value="TCS_sensor_his_kinase"/>
</dbReference>
<evidence type="ECO:0000256" key="3">
    <source>
        <dbReference type="ARBA" id="ARBA00012438"/>
    </source>
</evidence>
<keyword evidence="8 11" id="KW-1133">Transmembrane helix</keyword>
<feature type="compositionally biased region" description="Basic residues" evidence="10">
    <location>
        <begin position="406"/>
        <end position="417"/>
    </location>
</feature>
<dbReference type="PANTHER" id="PTHR45436">
    <property type="entry name" value="SENSOR HISTIDINE KINASE YKOH"/>
    <property type="match status" value="1"/>
</dbReference>
<evidence type="ECO:0000259" key="12">
    <source>
        <dbReference type="PROSITE" id="PS50885"/>
    </source>
</evidence>
<evidence type="ECO:0000256" key="5">
    <source>
        <dbReference type="ARBA" id="ARBA00022679"/>
    </source>
</evidence>
<name>A0ABM8H0C0_9MICO</name>
<accession>A0ABM8H0C0</accession>
<feature type="transmembrane region" description="Helical" evidence="11">
    <location>
        <begin position="47"/>
        <end position="70"/>
    </location>
</feature>
<evidence type="ECO:0000256" key="2">
    <source>
        <dbReference type="ARBA" id="ARBA00004236"/>
    </source>
</evidence>
<feature type="domain" description="HAMP" evidence="12">
    <location>
        <begin position="223"/>
        <end position="283"/>
    </location>
</feature>
<dbReference type="CDD" id="cd06225">
    <property type="entry name" value="HAMP"/>
    <property type="match status" value="1"/>
</dbReference>
<dbReference type="Gene3D" id="6.10.340.10">
    <property type="match status" value="1"/>
</dbReference>
<evidence type="ECO:0000313" key="13">
    <source>
        <dbReference type="EMBL" id="BDZ54199.1"/>
    </source>
</evidence>
<dbReference type="Gene3D" id="1.10.287.130">
    <property type="match status" value="1"/>
</dbReference>
<dbReference type="PROSITE" id="PS50885">
    <property type="entry name" value="HAMP"/>
    <property type="match status" value="1"/>
</dbReference>
<evidence type="ECO:0000256" key="8">
    <source>
        <dbReference type="ARBA" id="ARBA00022989"/>
    </source>
</evidence>
<dbReference type="Proteomes" id="UP001321477">
    <property type="component" value="Chromosome"/>
</dbReference>
<protein>
    <recommendedName>
        <fullName evidence="3">histidine kinase</fullName>
        <ecNumber evidence="3">2.7.13.3</ecNumber>
    </recommendedName>
</protein>
<dbReference type="SMART" id="SM00388">
    <property type="entry name" value="HisKA"/>
    <property type="match status" value="1"/>
</dbReference>
<comment type="subcellular location">
    <subcellularLocation>
        <location evidence="2">Cell membrane</location>
    </subcellularLocation>
</comment>
<dbReference type="Pfam" id="PF00512">
    <property type="entry name" value="HisKA"/>
    <property type="match status" value="1"/>
</dbReference>
<dbReference type="SMART" id="SM00304">
    <property type="entry name" value="HAMP"/>
    <property type="match status" value="1"/>
</dbReference>
<comment type="catalytic activity">
    <reaction evidence="1">
        <text>ATP + protein L-histidine = ADP + protein N-phospho-L-histidine.</text>
        <dbReference type="EC" id="2.7.13.3"/>
    </reaction>
</comment>
<keyword evidence="6 11" id="KW-0812">Transmembrane</keyword>